<dbReference type="InterPro" id="IPR036864">
    <property type="entry name" value="Zn2-C6_fun-type_DNA-bd_sf"/>
</dbReference>
<gene>
    <name evidence="8" type="ORF">E8E13_005698</name>
</gene>
<dbReference type="OrthoDB" id="40579at2759"/>
<protein>
    <recommendedName>
        <fullName evidence="7">Zn(2)-C6 fungal-type domain-containing protein</fullName>
    </recommendedName>
</protein>
<dbReference type="EMBL" id="SWKU01000018">
    <property type="protein sequence ID" value="KAF2998910.1"/>
    <property type="molecule type" value="Genomic_DNA"/>
</dbReference>
<keyword evidence="4" id="KW-0804">Transcription</keyword>
<dbReference type="PRINTS" id="PR00755">
    <property type="entry name" value="AFLATOXINBRP"/>
</dbReference>
<feature type="region of interest" description="Disordered" evidence="6">
    <location>
        <begin position="70"/>
        <end position="122"/>
    </location>
</feature>
<feature type="domain" description="Zn(2)-C6 fungal-type" evidence="7">
    <location>
        <begin position="41"/>
        <end position="69"/>
    </location>
</feature>
<dbReference type="PROSITE" id="PS50048">
    <property type="entry name" value="ZN2_CY6_FUNGAL_2"/>
    <property type="match status" value="1"/>
</dbReference>
<keyword evidence="3" id="KW-0805">Transcription regulation</keyword>
<dbReference type="SUPFAM" id="SSF57701">
    <property type="entry name" value="Zn2/Cys6 DNA-binding domain"/>
    <property type="match status" value="1"/>
</dbReference>
<evidence type="ECO:0000259" key="7">
    <source>
        <dbReference type="PROSITE" id="PS50048"/>
    </source>
</evidence>
<sequence length="355" mass="38533">MEPGSNIKPVPSNTTPNLSSSAGSFSSPNPYARDPSRRAIACVTCAKAKTRCDKALPSCSRCISKGIKCDPRSTRRTTDNNYRTLSNKKPFVTPKRFGTPGVLPSSSNFASTRSVSSSRPRSIMRAPSHIDFRTAVKMSQQAAAMSGVPKLNPLPTYQPQIVDECYAYTPSPEPDLRYTPEMEQDGFPFSRGGTPQTPPAPFGYPDPLPAVEDMSYLNSQPWAGENLVPVGLGFVDMDMSLASDSWMTPTPEPEEMAQANLFAQTAFDASLVPAPALWSAFPLPPQPDLSPESKALDSIDSGIVMQGEWPQPARQDLFVDMGNLVTSAPYVPKMQRISGSAPVWEDVFMPSSIPY</sequence>
<dbReference type="GO" id="GO:0000981">
    <property type="term" value="F:DNA-binding transcription factor activity, RNA polymerase II-specific"/>
    <property type="evidence" value="ECO:0007669"/>
    <property type="project" value="InterPro"/>
</dbReference>
<dbReference type="CDD" id="cd00067">
    <property type="entry name" value="GAL4"/>
    <property type="match status" value="1"/>
</dbReference>
<dbReference type="SMART" id="SM00066">
    <property type="entry name" value="GAL4"/>
    <property type="match status" value="1"/>
</dbReference>
<organism evidence="8 9">
    <name type="scientific">Curvularia kusanoi</name>
    <name type="common">Cochliobolus kusanoi</name>
    <dbReference type="NCBI Taxonomy" id="90978"/>
    <lineage>
        <taxon>Eukaryota</taxon>
        <taxon>Fungi</taxon>
        <taxon>Dikarya</taxon>
        <taxon>Ascomycota</taxon>
        <taxon>Pezizomycotina</taxon>
        <taxon>Dothideomycetes</taxon>
        <taxon>Pleosporomycetidae</taxon>
        <taxon>Pleosporales</taxon>
        <taxon>Pleosporineae</taxon>
        <taxon>Pleosporaceae</taxon>
        <taxon>Curvularia</taxon>
    </lineage>
</organism>
<reference evidence="8" key="1">
    <citation type="submission" date="2019-04" db="EMBL/GenBank/DDBJ databases">
        <title>Sequencing of skin fungus with MAO and IRED activity.</title>
        <authorList>
            <person name="Marsaioli A.J."/>
            <person name="Bonatto J.M.C."/>
            <person name="Reis Junior O."/>
        </authorList>
    </citation>
    <scope>NUCLEOTIDE SEQUENCE</scope>
    <source>
        <strain evidence="8">30M1</strain>
    </source>
</reference>
<name>A0A9P4W4Q4_CURKU</name>
<evidence type="ECO:0000256" key="4">
    <source>
        <dbReference type="ARBA" id="ARBA00023163"/>
    </source>
</evidence>
<feature type="compositionally biased region" description="Low complexity" evidence="6">
    <location>
        <begin position="105"/>
        <end position="122"/>
    </location>
</feature>
<keyword evidence="2" id="KW-0862">Zinc</keyword>
<evidence type="ECO:0000256" key="3">
    <source>
        <dbReference type="ARBA" id="ARBA00023015"/>
    </source>
</evidence>
<keyword evidence="9" id="KW-1185">Reference proteome</keyword>
<proteinExistence type="predicted"/>
<dbReference type="AlphaFoldDB" id="A0A9P4W4Q4"/>
<feature type="region of interest" description="Disordered" evidence="6">
    <location>
        <begin position="1"/>
        <end position="34"/>
    </location>
</feature>
<dbReference type="Pfam" id="PF00172">
    <property type="entry name" value="Zn_clus"/>
    <property type="match status" value="1"/>
</dbReference>
<keyword evidence="5" id="KW-0539">Nucleus</keyword>
<evidence type="ECO:0000256" key="6">
    <source>
        <dbReference type="SAM" id="MobiDB-lite"/>
    </source>
</evidence>
<comment type="caution">
    <text evidence="8">The sequence shown here is derived from an EMBL/GenBank/DDBJ whole genome shotgun (WGS) entry which is preliminary data.</text>
</comment>
<dbReference type="InterPro" id="IPR001138">
    <property type="entry name" value="Zn2Cys6_DnaBD"/>
</dbReference>
<evidence type="ECO:0000313" key="8">
    <source>
        <dbReference type="EMBL" id="KAF2998910.1"/>
    </source>
</evidence>
<evidence type="ECO:0000256" key="2">
    <source>
        <dbReference type="ARBA" id="ARBA00022833"/>
    </source>
</evidence>
<dbReference type="PROSITE" id="PS00463">
    <property type="entry name" value="ZN2_CY6_FUNGAL_1"/>
    <property type="match status" value="1"/>
</dbReference>
<dbReference type="GO" id="GO:0008270">
    <property type="term" value="F:zinc ion binding"/>
    <property type="evidence" value="ECO:0007669"/>
    <property type="project" value="InterPro"/>
</dbReference>
<evidence type="ECO:0000313" key="9">
    <source>
        <dbReference type="Proteomes" id="UP000801428"/>
    </source>
</evidence>
<keyword evidence="1" id="KW-0479">Metal-binding</keyword>
<dbReference type="Gene3D" id="4.10.240.10">
    <property type="entry name" value="Zn(2)-C6 fungal-type DNA-binding domain"/>
    <property type="match status" value="1"/>
</dbReference>
<accession>A0A9P4W4Q4</accession>
<dbReference type="Proteomes" id="UP000801428">
    <property type="component" value="Unassembled WGS sequence"/>
</dbReference>
<evidence type="ECO:0000256" key="1">
    <source>
        <dbReference type="ARBA" id="ARBA00022723"/>
    </source>
</evidence>
<evidence type="ECO:0000256" key="5">
    <source>
        <dbReference type="ARBA" id="ARBA00023242"/>
    </source>
</evidence>
<dbReference type="PANTHER" id="PTHR47660">
    <property type="entry name" value="TRANSCRIPTION FACTOR WITH C2H2 AND ZN(2)-CYS(6) DNA BINDING DOMAIN (EUROFUNG)-RELATED-RELATED"/>
    <property type="match status" value="1"/>
</dbReference>